<dbReference type="InterPro" id="IPR011109">
    <property type="entry name" value="DNA_bind_recombinase_dom"/>
</dbReference>
<dbReference type="PANTHER" id="PTHR30461:SF23">
    <property type="entry name" value="DNA RECOMBINASE-RELATED"/>
    <property type="match status" value="1"/>
</dbReference>
<dbReference type="EMBL" id="CAACVI010000045">
    <property type="protein sequence ID" value="VEN74740.1"/>
    <property type="molecule type" value="Genomic_DNA"/>
</dbReference>
<accession>A0A484HHU9</accession>
<evidence type="ECO:0000256" key="1">
    <source>
        <dbReference type="ARBA" id="ARBA00022908"/>
    </source>
</evidence>
<feature type="active site" description="O-(5'-phospho-DNA)-serine intermediate" evidence="4 5">
    <location>
        <position position="10"/>
    </location>
</feature>
<dbReference type="Pfam" id="PF00239">
    <property type="entry name" value="Resolvase"/>
    <property type="match status" value="1"/>
</dbReference>
<dbReference type="PANTHER" id="PTHR30461">
    <property type="entry name" value="DNA-INVERTASE FROM LAMBDOID PROPHAGE"/>
    <property type="match status" value="1"/>
</dbReference>
<evidence type="ECO:0000259" key="7">
    <source>
        <dbReference type="PROSITE" id="PS51737"/>
    </source>
</evidence>
<gene>
    <name evidence="8" type="ORF">EPICR_50014</name>
</gene>
<dbReference type="InterPro" id="IPR038109">
    <property type="entry name" value="DNA_bind_recomb_sf"/>
</dbReference>
<dbReference type="CDD" id="cd00338">
    <property type="entry name" value="Ser_Recombinase"/>
    <property type="match status" value="1"/>
</dbReference>
<dbReference type="Pfam" id="PF13408">
    <property type="entry name" value="Zn_ribbon_recom"/>
    <property type="match status" value="1"/>
</dbReference>
<evidence type="ECO:0000256" key="5">
    <source>
        <dbReference type="PROSITE-ProRule" id="PRU10137"/>
    </source>
</evidence>
<evidence type="ECO:0000256" key="4">
    <source>
        <dbReference type="PIRSR" id="PIRSR606118-50"/>
    </source>
</evidence>
<keyword evidence="2" id="KW-0238">DNA-binding</keyword>
<dbReference type="GO" id="GO:0015074">
    <property type="term" value="P:DNA integration"/>
    <property type="evidence" value="ECO:0007669"/>
    <property type="project" value="UniProtKB-KW"/>
</dbReference>
<organism evidence="8">
    <name type="scientific">uncultured Desulfobacteraceae bacterium</name>
    <dbReference type="NCBI Taxonomy" id="218296"/>
    <lineage>
        <taxon>Bacteria</taxon>
        <taxon>Pseudomonadati</taxon>
        <taxon>Thermodesulfobacteriota</taxon>
        <taxon>Desulfobacteria</taxon>
        <taxon>Desulfobacterales</taxon>
        <taxon>Desulfobacteraceae</taxon>
        <taxon>environmental samples</taxon>
    </lineage>
</organism>
<dbReference type="InterPro" id="IPR006118">
    <property type="entry name" value="Recombinase_CS"/>
</dbReference>
<feature type="domain" description="Resolvase/invertase-type recombinase catalytic" evidence="6">
    <location>
        <begin position="2"/>
        <end position="150"/>
    </location>
</feature>
<evidence type="ECO:0000313" key="8">
    <source>
        <dbReference type="EMBL" id="VEN74740.1"/>
    </source>
</evidence>
<evidence type="ECO:0000256" key="2">
    <source>
        <dbReference type="ARBA" id="ARBA00023125"/>
    </source>
</evidence>
<dbReference type="InterPro" id="IPR036162">
    <property type="entry name" value="Resolvase-like_N_sf"/>
</dbReference>
<evidence type="ECO:0000259" key="6">
    <source>
        <dbReference type="PROSITE" id="PS51736"/>
    </source>
</evidence>
<feature type="domain" description="Recombinase" evidence="7">
    <location>
        <begin position="157"/>
        <end position="283"/>
    </location>
</feature>
<dbReference type="InterPro" id="IPR025827">
    <property type="entry name" value="Zn_ribbon_recom_dom"/>
</dbReference>
<proteinExistence type="predicted"/>
<dbReference type="Pfam" id="PF07508">
    <property type="entry name" value="Recombinase"/>
    <property type="match status" value="1"/>
</dbReference>
<name>A0A484HHU9_9BACT</name>
<dbReference type="SUPFAM" id="SSF53041">
    <property type="entry name" value="Resolvase-like"/>
    <property type="match status" value="1"/>
</dbReference>
<evidence type="ECO:0000256" key="3">
    <source>
        <dbReference type="ARBA" id="ARBA00023172"/>
    </source>
</evidence>
<dbReference type="PROSITE" id="PS00397">
    <property type="entry name" value="RECOMBINASES_1"/>
    <property type="match status" value="1"/>
</dbReference>
<keyword evidence="3" id="KW-0233">DNA recombination</keyword>
<keyword evidence="1" id="KW-0229">DNA integration</keyword>
<protein>
    <submittedName>
        <fullName evidence="8">Serine recombinase</fullName>
    </submittedName>
</protein>
<sequence length="548" mass="62537">MNVALYARVSSEKQAEKDLSIAAQLKALRNFAKKKNWQVVREFVDEAESARTDKRPAFQEMIAFARKRSKPFEAILIWKHSRFARNREDAIIYKSLLRRHGISVISINEQVDDTPAGKLLEGIIEVIDEFYSLNLAQDTLRGLKENAARGFHNGSIPIGYKARHVMDGATKRTKLELDDDYGPVVKRVFQMYLDNNGIKEIAKTLNTESLKTPKGKPWSKSTVGYILKNEAYTGTLVYNRKSKNRITENNPEDMVRVNDNHTPIVDRITFESVQKMMKSRSPKITPPRQNSSRYLLSGLVYCGKCGAKMVGSSAKSGTFFYYGCQNYLKRGKNVCDMKLANRNEIERLVIGRIKTHVLTEDNLAALWRIVLEEISQKNKDVHQRVKTIDRQIGTLNQRLSKLYDALETGKLDIDDLAPRIKSLKTQIDEMQNKKEEIIRAKTEQTRPPFNQSALKYYVDDLADLLKKGSIVEQKAFLKSFIKRINVNHPKVDIEYTIPSIQRKKAETPMDGVLPFGLSGSPARTRTADPVVNSHLLCQLSYWGISHKK</sequence>
<dbReference type="GO" id="GO:0000150">
    <property type="term" value="F:DNA strand exchange activity"/>
    <property type="evidence" value="ECO:0007669"/>
    <property type="project" value="InterPro"/>
</dbReference>
<dbReference type="SMART" id="SM00857">
    <property type="entry name" value="Resolvase"/>
    <property type="match status" value="1"/>
</dbReference>
<dbReference type="Gene3D" id="3.90.1750.20">
    <property type="entry name" value="Putative Large Serine Recombinase, Chain B, Domain 2"/>
    <property type="match status" value="1"/>
</dbReference>
<dbReference type="InterPro" id="IPR006119">
    <property type="entry name" value="Resolv_N"/>
</dbReference>
<dbReference type="GO" id="GO:0003677">
    <property type="term" value="F:DNA binding"/>
    <property type="evidence" value="ECO:0007669"/>
    <property type="project" value="UniProtKB-KW"/>
</dbReference>
<dbReference type="PROSITE" id="PS51737">
    <property type="entry name" value="RECOMBINASE_DNA_BIND"/>
    <property type="match status" value="1"/>
</dbReference>
<dbReference type="PROSITE" id="PS51736">
    <property type="entry name" value="RECOMBINASES_3"/>
    <property type="match status" value="1"/>
</dbReference>
<dbReference type="AlphaFoldDB" id="A0A484HHU9"/>
<reference evidence="8" key="1">
    <citation type="submission" date="2019-01" db="EMBL/GenBank/DDBJ databases">
        <authorList>
            <consortium name="Genoscope - CEA"/>
            <person name="William W."/>
        </authorList>
    </citation>
    <scope>NUCLEOTIDE SEQUENCE</scope>
    <source>
        <strain evidence="8">CR-1</strain>
    </source>
</reference>
<dbReference type="Gene3D" id="3.40.50.1390">
    <property type="entry name" value="Resolvase, N-terminal catalytic domain"/>
    <property type="match status" value="1"/>
</dbReference>
<dbReference type="InterPro" id="IPR050639">
    <property type="entry name" value="SSR_resolvase"/>
</dbReference>